<dbReference type="OrthoDB" id="6435638at2759"/>
<accession>L0R5B2</accession>
<feature type="region of interest" description="Disordered" evidence="1">
    <location>
        <begin position="53"/>
        <end position="124"/>
    </location>
</feature>
<proteinExistence type="predicted"/>
<name>L0R5B2_HUMAN</name>
<evidence type="ECO:0000313" key="2">
    <source>
        <dbReference type="EMBL" id="CCO13739.1"/>
    </source>
</evidence>
<dbReference type="AlphaFoldDB" id="L0R5B2"/>
<organism evidence="2">
    <name type="scientific">Homo sapiens</name>
    <name type="common">Human</name>
    <dbReference type="NCBI Taxonomy" id="9606"/>
    <lineage>
        <taxon>Eukaryota</taxon>
        <taxon>Metazoa</taxon>
        <taxon>Chordata</taxon>
        <taxon>Craniata</taxon>
        <taxon>Vertebrata</taxon>
        <taxon>Euteleostomi</taxon>
        <taxon>Mammalia</taxon>
        <taxon>Eutheria</taxon>
        <taxon>Euarchontoglires</taxon>
        <taxon>Primates</taxon>
        <taxon>Haplorrhini</taxon>
        <taxon>Catarrhini</taxon>
        <taxon>Hominidae</taxon>
        <taxon>Homo</taxon>
    </lineage>
</organism>
<protein>
    <submittedName>
        <fullName evidence="2">Alternative protein GPR68</fullName>
    </submittedName>
</protein>
<reference evidence="2" key="1">
    <citation type="submission" date="2012-10" db="EMBL/GenBank/DDBJ databases">
        <title>Direct identification of alternative open reading frame translation products in human.</title>
        <authorList>
            <person name="Vanderperre B."/>
            <person name="Lucier J.-F."/>
            <person name="Motard J."/>
            <person name="Tremblay G."/>
            <person name="Vanderperre S."/>
            <person name="Wisztorski M."/>
            <person name="Salzet M."/>
            <person name="Boisvert F.-M."/>
            <person name="Roucou X."/>
        </authorList>
    </citation>
    <scope>NUCLEOTIDE SEQUENCE</scope>
</reference>
<dbReference type="EMBL" id="HF548028">
    <property type="protein sequence ID" value="CCO13739.1"/>
    <property type="molecule type" value="Genomic_DNA"/>
</dbReference>
<dbReference type="ChiTaRS" id="GPR68">
    <property type="organism name" value="human"/>
</dbReference>
<gene>
    <name evidence="2" type="primary">GPR68</name>
</gene>
<evidence type="ECO:0000256" key="1">
    <source>
        <dbReference type="SAM" id="MobiDB-lite"/>
    </source>
</evidence>
<sequence>MWPGWGCWSGEDSELRSLACFLQSLCMGSVRTWRVGGWAFSCQGLPMPPLSQTMPVQTSRWDQHCSPPTTGWEGKTGGGRKAGGGRKKEGEGKKEGGRKGGRGEGREEERRKVGGVGLGELREL</sequence>
<feature type="compositionally biased region" description="Basic and acidic residues" evidence="1">
    <location>
        <begin position="86"/>
        <end position="112"/>
    </location>
</feature>